<feature type="signal peptide" evidence="5">
    <location>
        <begin position="1"/>
        <end position="20"/>
    </location>
</feature>
<evidence type="ECO:0000256" key="3">
    <source>
        <dbReference type="ARBA" id="ARBA00023004"/>
    </source>
</evidence>
<proteinExistence type="predicted"/>
<dbReference type="GO" id="GO:0020037">
    <property type="term" value="F:heme binding"/>
    <property type="evidence" value="ECO:0007669"/>
    <property type="project" value="InterPro"/>
</dbReference>
<dbReference type="AlphaFoldDB" id="A0A9X1QY87"/>
<dbReference type="Proteomes" id="UP001139461">
    <property type="component" value="Unassembled WGS sequence"/>
</dbReference>
<keyword evidence="5" id="KW-0732">Signal</keyword>
<accession>A0A9X1QY87</accession>
<dbReference type="GO" id="GO:0009055">
    <property type="term" value="F:electron transfer activity"/>
    <property type="evidence" value="ECO:0007669"/>
    <property type="project" value="InterPro"/>
</dbReference>
<dbReference type="RefSeq" id="WP_237603079.1">
    <property type="nucleotide sequence ID" value="NZ_JAIRBA010000017.1"/>
</dbReference>
<evidence type="ECO:0000259" key="6">
    <source>
        <dbReference type="PROSITE" id="PS51007"/>
    </source>
</evidence>
<comment type="caution">
    <text evidence="7">The sequence shown here is derived from an EMBL/GenBank/DDBJ whole genome shotgun (WGS) entry which is preliminary data.</text>
</comment>
<feature type="chain" id="PRO_5040909321" description="Cytochrome c domain-containing protein" evidence="5">
    <location>
        <begin position="21"/>
        <end position="120"/>
    </location>
</feature>
<evidence type="ECO:0000256" key="2">
    <source>
        <dbReference type="ARBA" id="ARBA00022723"/>
    </source>
</evidence>
<gene>
    <name evidence="7" type="ORF">K8089_09685</name>
</gene>
<evidence type="ECO:0000313" key="8">
    <source>
        <dbReference type="Proteomes" id="UP001139461"/>
    </source>
</evidence>
<evidence type="ECO:0000256" key="4">
    <source>
        <dbReference type="PROSITE-ProRule" id="PRU00433"/>
    </source>
</evidence>
<organism evidence="7 8">
    <name type="scientific">Aequorivita vitellina</name>
    <dbReference type="NCBI Taxonomy" id="2874475"/>
    <lineage>
        <taxon>Bacteria</taxon>
        <taxon>Pseudomonadati</taxon>
        <taxon>Bacteroidota</taxon>
        <taxon>Flavobacteriia</taxon>
        <taxon>Flavobacteriales</taxon>
        <taxon>Flavobacteriaceae</taxon>
        <taxon>Aequorivita</taxon>
    </lineage>
</organism>
<dbReference type="GO" id="GO:0046872">
    <property type="term" value="F:metal ion binding"/>
    <property type="evidence" value="ECO:0007669"/>
    <property type="project" value="UniProtKB-KW"/>
</dbReference>
<dbReference type="InterPro" id="IPR036909">
    <property type="entry name" value="Cyt_c-like_dom_sf"/>
</dbReference>
<dbReference type="SUPFAM" id="SSF46626">
    <property type="entry name" value="Cytochrome c"/>
    <property type="match status" value="1"/>
</dbReference>
<evidence type="ECO:0000313" key="7">
    <source>
        <dbReference type="EMBL" id="MCG2419293.1"/>
    </source>
</evidence>
<dbReference type="InterPro" id="IPR009056">
    <property type="entry name" value="Cyt_c-like_dom"/>
</dbReference>
<reference evidence="7" key="1">
    <citation type="submission" date="2021-09" db="EMBL/GenBank/DDBJ databases">
        <title>Genome of Aequorivita sp. strain F47161.</title>
        <authorList>
            <person name="Wang Y."/>
        </authorList>
    </citation>
    <scope>NUCLEOTIDE SEQUENCE</scope>
    <source>
        <strain evidence="7">F47161</strain>
    </source>
</reference>
<dbReference type="Gene3D" id="1.10.760.10">
    <property type="entry name" value="Cytochrome c-like domain"/>
    <property type="match status" value="1"/>
</dbReference>
<dbReference type="PROSITE" id="PS51257">
    <property type="entry name" value="PROKAR_LIPOPROTEIN"/>
    <property type="match status" value="1"/>
</dbReference>
<dbReference type="PROSITE" id="PS51007">
    <property type="entry name" value="CYTC"/>
    <property type="match status" value="1"/>
</dbReference>
<keyword evidence="1 4" id="KW-0349">Heme</keyword>
<keyword evidence="2 4" id="KW-0479">Metal-binding</keyword>
<feature type="domain" description="Cytochrome c" evidence="6">
    <location>
        <begin position="28"/>
        <end position="117"/>
    </location>
</feature>
<dbReference type="EMBL" id="JAIRBA010000017">
    <property type="protein sequence ID" value="MCG2419293.1"/>
    <property type="molecule type" value="Genomic_DNA"/>
</dbReference>
<name>A0A9X1QY87_9FLAO</name>
<evidence type="ECO:0000256" key="1">
    <source>
        <dbReference type="ARBA" id="ARBA00022617"/>
    </source>
</evidence>
<evidence type="ECO:0000256" key="5">
    <source>
        <dbReference type="SAM" id="SignalP"/>
    </source>
</evidence>
<protein>
    <recommendedName>
        <fullName evidence="6">Cytochrome c domain-containing protein</fullName>
    </recommendedName>
</protein>
<keyword evidence="8" id="KW-1185">Reference proteome</keyword>
<sequence>MKTVALILISFLLLGCTASTYDDIEEIQEENQGELVTYQDVAFIFQNNCTVCHSNPPQNGAPMPLTNYSEVKDAVEDRDLIDRISREEGEQGLMPLGGPRLPQQQIDLITQWNLDGLLEN</sequence>
<keyword evidence="3 4" id="KW-0408">Iron</keyword>